<accession>A0A067PQI2</accession>
<evidence type="ECO:0000313" key="1">
    <source>
        <dbReference type="EMBL" id="KDQ57078.1"/>
    </source>
</evidence>
<proteinExistence type="predicted"/>
<name>A0A067PQI2_9AGAM</name>
<sequence length="380" mass="41400">MSTAELRQTALRVARLDAVWSSYDHRPIATPHSVFTKDTELIRLLPGGEWILLVSSKGGITLQSLEAPDVSVSHEGNGSTLEHITCSIVQSESHDALVLLTGEDEEGNNILVLYGVAFDVPSLSFLTEISLPEPILAAAASSDLVVYACPNDEDEVVYCRSVGSDGAANQITMSISCMTTFQDSTFSVLGSNRLLVSNSYGLFIFDIPDLQGHVDVMDVVSVPEAWSLGCDILVYPPVVSPVLWSNLERAMVVMDQNYMHILYPSTSPTARTVPLPIRNGANVEAIGFRRAIWWNALETPPRNFAGFVIRMCTFPRVKGGDHLENATGIELEVKIGGLFVSARYNETPESLSFEEWSGKVCVLLRGGVEGRRVVILSLLA</sequence>
<protein>
    <recommendedName>
        <fullName evidence="3">CNH domain-containing protein</fullName>
    </recommendedName>
</protein>
<dbReference type="InParanoid" id="A0A067PQI2"/>
<keyword evidence="2" id="KW-1185">Reference proteome</keyword>
<dbReference type="EMBL" id="KL197720">
    <property type="protein sequence ID" value="KDQ57078.1"/>
    <property type="molecule type" value="Genomic_DNA"/>
</dbReference>
<dbReference type="AlphaFoldDB" id="A0A067PQI2"/>
<evidence type="ECO:0008006" key="3">
    <source>
        <dbReference type="Google" id="ProtNLM"/>
    </source>
</evidence>
<dbReference type="OrthoDB" id="3268567at2759"/>
<evidence type="ECO:0000313" key="2">
    <source>
        <dbReference type="Proteomes" id="UP000027265"/>
    </source>
</evidence>
<dbReference type="Proteomes" id="UP000027265">
    <property type="component" value="Unassembled WGS sequence"/>
</dbReference>
<reference evidence="2" key="1">
    <citation type="journal article" date="2014" name="Proc. Natl. Acad. Sci. U.S.A.">
        <title>Extensive sampling of basidiomycete genomes demonstrates inadequacy of the white-rot/brown-rot paradigm for wood decay fungi.</title>
        <authorList>
            <person name="Riley R."/>
            <person name="Salamov A.A."/>
            <person name="Brown D.W."/>
            <person name="Nagy L.G."/>
            <person name="Floudas D."/>
            <person name="Held B.W."/>
            <person name="Levasseur A."/>
            <person name="Lombard V."/>
            <person name="Morin E."/>
            <person name="Otillar R."/>
            <person name="Lindquist E.A."/>
            <person name="Sun H."/>
            <person name="LaButti K.M."/>
            <person name="Schmutz J."/>
            <person name="Jabbour D."/>
            <person name="Luo H."/>
            <person name="Baker S.E."/>
            <person name="Pisabarro A.G."/>
            <person name="Walton J.D."/>
            <person name="Blanchette R.A."/>
            <person name="Henrissat B."/>
            <person name="Martin F."/>
            <person name="Cullen D."/>
            <person name="Hibbett D.S."/>
            <person name="Grigoriev I.V."/>
        </authorList>
    </citation>
    <scope>NUCLEOTIDE SEQUENCE [LARGE SCALE GENOMIC DNA]</scope>
    <source>
        <strain evidence="2">MUCL 33604</strain>
    </source>
</reference>
<organism evidence="1 2">
    <name type="scientific">Jaapia argillacea MUCL 33604</name>
    <dbReference type="NCBI Taxonomy" id="933084"/>
    <lineage>
        <taxon>Eukaryota</taxon>
        <taxon>Fungi</taxon>
        <taxon>Dikarya</taxon>
        <taxon>Basidiomycota</taxon>
        <taxon>Agaricomycotina</taxon>
        <taxon>Agaricomycetes</taxon>
        <taxon>Agaricomycetidae</taxon>
        <taxon>Jaapiales</taxon>
        <taxon>Jaapiaceae</taxon>
        <taxon>Jaapia</taxon>
    </lineage>
</organism>
<gene>
    <name evidence="1" type="ORF">JAAARDRAFT_47747</name>
</gene>
<dbReference type="HOGENOM" id="CLU_047432_0_0_1"/>